<keyword evidence="4" id="KW-1185">Reference proteome</keyword>
<feature type="region of interest" description="Disordered" evidence="2">
    <location>
        <begin position="1"/>
        <end position="46"/>
    </location>
</feature>
<evidence type="ECO:0000313" key="5">
    <source>
        <dbReference type="WBParaSite" id="sdigi.contig133.g5015.t1"/>
    </source>
</evidence>
<name>A0A915PJI5_9BILA</name>
<feature type="compositionally biased region" description="Low complexity" evidence="2">
    <location>
        <begin position="222"/>
        <end position="234"/>
    </location>
</feature>
<dbReference type="WBParaSite" id="sdigi.contig133.g5015.t1">
    <property type="protein sequence ID" value="sdigi.contig133.g5015.t1"/>
    <property type="gene ID" value="sdigi.contig133.g5015"/>
</dbReference>
<organism evidence="4 5">
    <name type="scientific">Setaria digitata</name>
    <dbReference type="NCBI Taxonomy" id="48799"/>
    <lineage>
        <taxon>Eukaryota</taxon>
        <taxon>Metazoa</taxon>
        <taxon>Ecdysozoa</taxon>
        <taxon>Nematoda</taxon>
        <taxon>Chromadorea</taxon>
        <taxon>Rhabditida</taxon>
        <taxon>Spirurina</taxon>
        <taxon>Spiruromorpha</taxon>
        <taxon>Filarioidea</taxon>
        <taxon>Setariidae</taxon>
        <taxon>Setaria</taxon>
    </lineage>
</organism>
<accession>A0A915PJI5</accession>
<feature type="transmembrane region" description="Helical" evidence="3">
    <location>
        <begin position="376"/>
        <end position="396"/>
    </location>
</feature>
<evidence type="ECO:0000256" key="1">
    <source>
        <dbReference type="SAM" id="Coils"/>
    </source>
</evidence>
<keyword evidence="3" id="KW-1133">Transmembrane helix</keyword>
<feature type="compositionally biased region" description="Basic residues" evidence="2">
    <location>
        <begin position="28"/>
        <end position="39"/>
    </location>
</feature>
<reference evidence="5" key="1">
    <citation type="submission" date="2022-11" db="UniProtKB">
        <authorList>
            <consortium name="WormBaseParasite"/>
        </authorList>
    </citation>
    <scope>IDENTIFICATION</scope>
</reference>
<keyword evidence="3" id="KW-0472">Membrane</keyword>
<feature type="coiled-coil region" evidence="1">
    <location>
        <begin position="267"/>
        <end position="358"/>
    </location>
</feature>
<evidence type="ECO:0000313" key="4">
    <source>
        <dbReference type="Proteomes" id="UP000887581"/>
    </source>
</evidence>
<keyword evidence="1" id="KW-0175">Coiled coil</keyword>
<dbReference type="AlphaFoldDB" id="A0A915PJI5"/>
<feature type="region of interest" description="Disordered" evidence="2">
    <location>
        <begin position="211"/>
        <end position="237"/>
    </location>
</feature>
<protein>
    <submittedName>
        <fullName evidence="5">Uncharacterized protein</fullName>
    </submittedName>
</protein>
<evidence type="ECO:0000256" key="3">
    <source>
        <dbReference type="SAM" id="Phobius"/>
    </source>
</evidence>
<evidence type="ECO:0000256" key="2">
    <source>
        <dbReference type="SAM" id="MobiDB-lite"/>
    </source>
</evidence>
<dbReference type="Proteomes" id="UP000887581">
    <property type="component" value="Unplaced"/>
</dbReference>
<sequence length="425" mass="47321">MSEKSKGKQGVKSGKSDRDVKKPIQPVKKLKDRSHKLSKKNISGTRDDAIQFSRNADMISKATDASRSVDTSRSVISHSTESIQNVEPRVASRYSAVCRSKEPIQYSMESFRVANKSEPIRSIDFSRVSRNINLLRSAEMIRTEPHLSNTSHNATATNTDVPDTSTMINLSRDTEISRNDLIGNLDAMKGICKSCELSGRNADVAYGKSLMNDQKSPSEKTAQSPQSRASQSQPLLTGTDDIKTFKVDLSGKVEVDKMSDIAIEQQLASLNKRLKTLVDENEKANKREVQLFATKNQILAKIDHIKKQIDEAMDRYRGEAQACHEEIEKEEILQNELLMNLKERVEKLSDMCTDISNQVDDMTAALNAYNVGKSGVLYMIAACFVDLMISFFQFIYTTVISIVKHSMEGISAESSAQLTTLSSSE</sequence>
<keyword evidence="3" id="KW-0812">Transmembrane</keyword>
<proteinExistence type="predicted"/>
<feature type="compositionally biased region" description="Polar residues" evidence="2">
    <location>
        <begin position="211"/>
        <end position="221"/>
    </location>
</feature>